<keyword evidence="1" id="KW-1133">Transmembrane helix</keyword>
<sequence>MKSYLNEDDILVLLNDVNINEVELSDLELNDNEINQITNEVLKNIKIKKPRKKKSMIAASIGFIFIVLFLGKPAIAAISSKFFIDDEGVKKAVENNYIQTVYGKVDYDSGVKIELTDLVIDKAKMALGFKVNFDDLDILKKQISSLWMDMEIKDENGMIISGYMTQELSDKNVIGCISSGADQFKVNNEEASEGSYELILESNDSKIPDLKKLEINIREIRYFYFGEHNKPYKQIDGNWNFNIDVDKKLRNSKNFVMKALNNREDVKIISSEASPTGTVIKYICAEDKDIDVFNNVVLIDSKGNENNITGGWSRTYDNEKRPIYTVTFPITSFDDLNNLTFKIKEYNGEDIKIKLIK</sequence>
<dbReference type="Gene3D" id="2.60.40.1630">
    <property type="entry name" value="bacillus anthracis domain"/>
    <property type="match status" value="1"/>
</dbReference>
<evidence type="ECO:0000313" key="4">
    <source>
        <dbReference type="Proteomes" id="UP000512286"/>
    </source>
</evidence>
<organism evidence="3 4">
    <name type="scientific">Clostridium intestinale</name>
    <dbReference type="NCBI Taxonomy" id="36845"/>
    <lineage>
        <taxon>Bacteria</taxon>
        <taxon>Bacillati</taxon>
        <taxon>Bacillota</taxon>
        <taxon>Clostridia</taxon>
        <taxon>Eubacteriales</taxon>
        <taxon>Clostridiaceae</taxon>
        <taxon>Clostridium</taxon>
    </lineage>
</organism>
<dbReference type="AlphaFoldDB" id="A0A7D6VSZ3"/>
<evidence type="ECO:0000259" key="2">
    <source>
        <dbReference type="Pfam" id="PF13786"/>
    </source>
</evidence>
<dbReference type="RefSeq" id="WP_181603206.1">
    <property type="nucleotide sequence ID" value="NZ_CP059378.1"/>
</dbReference>
<dbReference type="Proteomes" id="UP000512286">
    <property type="component" value="Chromosome"/>
</dbReference>
<dbReference type="Pfam" id="PF13786">
    <property type="entry name" value="DUF4179"/>
    <property type="match status" value="1"/>
</dbReference>
<keyword evidence="1" id="KW-0812">Transmembrane</keyword>
<proteinExistence type="predicted"/>
<dbReference type="KEGG" id="cint:HZF06_08710"/>
<reference evidence="3 4" key="1">
    <citation type="submission" date="2020-07" db="EMBL/GenBank/DDBJ databases">
        <title>Electron transfer.</title>
        <authorList>
            <person name="Huang L."/>
            <person name="Liu X."/>
            <person name="Zhou S."/>
        </authorList>
    </citation>
    <scope>NUCLEOTIDE SEQUENCE [LARGE SCALE GENOMIC DNA]</scope>
    <source>
        <strain evidence="3 4">Lx1</strain>
    </source>
</reference>
<dbReference type="InterPro" id="IPR025436">
    <property type="entry name" value="DUF4179"/>
</dbReference>
<feature type="domain" description="DUF4179" evidence="2">
    <location>
        <begin position="48"/>
        <end position="131"/>
    </location>
</feature>
<keyword evidence="1" id="KW-0472">Membrane</keyword>
<dbReference type="EMBL" id="CP059378">
    <property type="protein sequence ID" value="QLY81646.1"/>
    <property type="molecule type" value="Genomic_DNA"/>
</dbReference>
<protein>
    <submittedName>
        <fullName evidence="3">DUF4179 domain-containing protein</fullName>
    </submittedName>
</protein>
<evidence type="ECO:0000313" key="3">
    <source>
        <dbReference type="EMBL" id="QLY81646.1"/>
    </source>
</evidence>
<feature type="transmembrane region" description="Helical" evidence="1">
    <location>
        <begin position="56"/>
        <end position="75"/>
    </location>
</feature>
<accession>A0A7D6VSZ3</accession>
<evidence type="ECO:0000256" key="1">
    <source>
        <dbReference type="SAM" id="Phobius"/>
    </source>
</evidence>
<name>A0A7D6VSZ3_9CLOT</name>
<gene>
    <name evidence="3" type="ORF">HZF06_08710</name>
</gene>